<dbReference type="RefSeq" id="XP_013952195.1">
    <property type="nucleotide sequence ID" value="XM_014096720.1"/>
</dbReference>
<dbReference type="VEuPathDB" id="FungiDB:TRIVIDRAFT_44704"/>
<dbReference type="HOGENOM" id="CLU_653938_0_0_1"/>
<dbReference type="EMBL" id="ABDF02000087">
    <property type="protein sequence ID" value="EHK17995.1"/>
    <property type="molecule type" value="Genomic_DNA"/>
</dbReference>
<dbReference type="STRING" id="413071.G9N5F0"/>
<sequence length="420" mass="48981">MYRGDGQLSSRNRRSQRLIEARTSKKRLHCPNEFIHATILTLPVEILLLVITYLPSLWQFSLALTCKFFSELTHQSTMPRLEGRDLIEFLSTLQRDIPDLHFCYCCNKLCPLDSKRNWKSEALSETAGAFWHSNWWSNSYDDTHIRLPDIFRPFMLRSKISFMEANSVMSRYFHGPSHGRSLDSLARDESFEDVIELGKCIRFGRFRQISRRCRRAIQEDVDTEIQLPKQNLKSLPRKQNAWRFSFRSSPKIIDNMLYIARFYTIVGPCVTEENLKKFLNSISIPLCGHLTFSANPLCCYLMSSLPKRYLRSCPYIVPYCKDDRKAIEFDPEHDSCLLCSTDYDISLDRETNNETNINISIYHCLGACRTPANKLWGYFAGSTPCPTFEDSRQGRELKSRAQDLGRGCNRRKWRDTMCSE</sequence>
<protein>
    <recommendedName>
        <fullName evidence="3">F-box domain-containing protein</fullName>
    </recommendedName>
</protein>
<dbReference type="GeneID" id="25794336"/>
<comment type="caution">
    <text evidence="1">The sequence shown here is derived from an EMBL/GenBank/DDBJ whole genome shotgun (WGS) entry which is preliminary data.</text>
</comment>
<reference evidence="1 2" key="1">
    <citation type="journal article" date="2011" name="Genome Biol.">
        <title>Comparative genome sequence analysis underscores mycoparasitism as the ancestral life style of Trichoderma.</title>
        <authorList>
            <person name="Kubicek C.P."/>
            <person name="Herrera-Estrella A."/>
            <person name="Seidl-Seiboth V."/>
            <person name="Martinez D.A."/>
            <person name="Druzhinina I.S."/>
            <person name="Thon M."/>
            <person name="Zeilinger S."/>
            <person name="Casas-Flores S."/>
            <person name="Horwitz B.A."/>
            <person name="Mukherjee P.K."/>
            <person name="Mukherjee M."/>
            <person name="Kredics L."/>
            <person name="Alcaraz L.D."/>
            <person name="Aerts A."/>
            <person name="Antal Z."/>
            <person name="Atanasova L."/>
            <person name="Cervantes-Badillo M.G."/>
            <person name="Challacombe J."/>
            <person name="Chertkov O."/>
            <person name="McCluskey K."/>
            <person name="Coulpier F."/>
            <person name="Deshpande N."/>
            <person name="von Doehren H."/>
            <person name="Ebbole D.J."/>
            <person name="Esquivel-Naranjo E.U."/>
            <person name="Fekete E."/>
            <person name="Flipphi M."/>
            <person name="Glaser F."/>
            <person name="Gomez-Rodriguez E.Y."/>
            <person name="Gruber S."/>
            <person name="Han C."/>
            <person name="Henrissat B."/>
            <person name="Hermosa R."/>
            <person name="Hernandez-Onate M."/>
            <person name="Karaffa L."/>
            <person name="Kosti I."/>
            <person name="Le Crom S."/>
            <person name="Lindquist E."/>
            <person name="Lucas S."/>
            <person name="Luebeck M."/>
            <person name="Luebeck P.S."/>
            <person name="Margeot A."/>
            <person name="Metz B."/>
            <person name="Misra M."/>
            <person name="Nevalainen H."/>
            <person name="Omann M."/>
            <person name="Packer N."/>
            <person name="Perrone G."/>
            <person name="Uresti-Rivera E.E."/>
            <person name="Salamov A."/>
            <person name="Schmoll M."/>
            <person name="Seiboth B."/>
            <person name="Shapiro H."/>
            <person name="Sukno S."/>
            <person name="Tamayo-Ramos J.A."/>
            <person name="Tisch D."/>
            <person name="Wiest A."/>
            <person name="Wilkinson H.H."/>
            <person name="Zhang M."/>
            <person name="Coutinho P.M."/>
            <person name="Kenerley C.M."/>
            <person name="Monte E."/>
            <person name="Baker S.E."/>
            <person name="Grigoriev I.V."/>
        </authorList>
    </citation>
    <scope>NUCLEOTIDE SEQUENCE [LARGE SCALE GENOMIC DNA]</scope>
    <source>
        <strain evidence="2">Gv29-8 / FGSC 10586</strain>
    </source>
</reference>
<evidence type="ECO:0000313" key="1">
    <source>
        <dbReference type="EMBL" id="EHK17995.1"/>
    </source>
</evidence>
<dbReference type="InParanoid" id="G9N5F0"/>
<dbReference type="OMA" id="MSISICP"/>
<evidence type="ECO:0000313" key="2">
    <source>
        <dbReference type="Proteomes" id="UP000007115"/>
    </source>
</evidence>
<dbReference type="AlphaFoldDB" id="G9N5F0"/>
<dbReference type="OrthoDB" id="3766406at2759"/>
<proteinExistence type="predicted"/>
<dbReference type="eggNOG" id="ENOG502T4X6">
    <property type="taxonomic scope" value="Eukaryota"/>
</dbReference>
<dbReference type="InterPro" id="IPR036047">
    <property type="entry name" value="F-box-like_dom_sf"/>
</dbReference>
<gene>
    <name evidence="1" type="ORF">TRIVIDRAFT_44704</name>
</gene>
<organism evidence="1 2">
    <name type="scientific">Hypocrea virens (strain Gv29-8 / FGSC 10586)</name>
    <name type="common">Gliocladium virens</name>
    <name type="synonym">Trichoderma virens</name>
    <dbReference type="NCBI Taxonomy" id="413071"/>
    <lineage>
        <taxon>Eukaryota</taxon>
        <taxon>Fungi</taxon>
        <taxon>Dikarya</taxon>
        <taxon>Ascomycota</taxon>
        <taxon>Pezizomycotina</taxon>
        <taxon>Sordariomycetes</taxon>
        <taxon>Hypocreomycetidae</taxon>
        <taxon>Hypocreales</taxon>
        <taxon>Hypocreaceae</taxon>
        <taxon>Trichoderma</taxon>
    </lineage>
</organism>
<accession>G9N5F0</accession>
<name>G9N5F0_HYPVG</name>
<keyword evidence="2" id="KW-1185">Reference proteome</keyword>
<evidence type="ECO:0008006" key="3">
    <source>
        <dbReference type="Google" id="ProtNLM"/>
    </source>
</evidence>
<dbReference type="Proteomes" id="UP000007115">
    <property type="component" value="Unassembled WGS sequence"/>
</dbReference>
<dbReference type="SUPFAM" id="SSF81383">
    <property type="entry name" value="F-box domain"/>
    <property type="match status" value="1"/>
</dbReference>